<gene>
    <name evidence="2" type="ORF">EYF80_050668</name>
</gene>
<dbReference type="Proteomes" id="UP000314294">
    <property type="component" value="Unassembled WGS sequence"/>
</dbReference>
<dbReference type="AlphaFoldDB" id="A0A4Z2FFH0"/>
<name>A0A4Z2FFH0_9TELE</name>
<evidence type="ECO:0000256" key="1">
    <source>
        <dbReference type="SAM" id="MobiDB-lite"/>
    </source>
</evidence>
<dbReference type="EMBL" id="SRLO01001304">
    <property type="protein sequence ID" value="TNN39162.1"/>
    <property type="molecule type" value="Genomic_DNA"/>
</dbReference>
<accession>A0A4Z2FFH0</accession>
<protein>
    <submittedName>
        <fullName evidence="2">Uncharacterized protein</fullName>
    </submittedName>
</protein>
<evidence type="ECO:0000313" key="3">
    <source>
        <dbReference type="Proteomes" id="UP000314294"/>
    </source>
</evidence>
<proteinExistence type="predicted"/>
<reference evidence="2 3" key="1">
    <citation type="submission" date="2019-03" db="EMBL/GenBank/DDBJ databases">
        <title>First draft genome of Liparis tanakae, snailfish: a comprehensive survey of snailfish specific genes.</title>
        <authorList>
            <person name="Kim W."/>
            <person name="Song I."/>
            <person name="Jeong J.-H."/>
            <person name="Kim D."/>
            <person name="Kim S."/>
            <person name="Ryu S."/>
            <person name="Song J.Y."/>
            <person name="Lee S.K."/>
        </authorList>
    </citation>
    <scope>NUCLEOTIDE SEQUENCE [LARGE SCALE GENOMIC DNA]</scope>
    <source>
        <tissue evidence="2">Muscle</tissue>
    </source>
</reference>
<evidence type="ECO:0000313" key="2">
    <source>
        <dbReference type="EMBL" id="TNN39162.1"/>
    </source>
</evidence>
<organism evidence="2 3">
    <name type="scientific">Liparis tanakae</name>
    <name type="common">Tanaka's snailfish</name>
    <dbReference type="NCBI Taxonomy" id="230148"/>
    <lineage>
        <taxon>Eukaryota</taxon>
        <taxon>Metazoa</taxon>
        <taxon>Chordata</taxon>
        <taxon>Craniata</taxon>
        <taxon>Vertebrata</taxon>
        <taxon>Euteleostomi</taxon>
        <taxon>Actinopterygii</taxon>
        <taxon>Neopterygii</taxon>
        <taxon>Teleostei</taxon>
        <taxon>Neoteleostei</taxon>
        <taxon>Acanthomorphata</taxon>
        <taxon>Eupercaria</taxon>
        <taxon>Perciformes</taxon>
        <taxon>Cottioidei</taxon>
        <taxon>Cottales</taxon>
        <taxon>Liparidae</taxon>
        <taxon>Liparis</taxon>
    </lineage>
</organism>
<feature type="region of interest" description="Disordered" evidence="1">
    <location>
        <begin position="104"/>
        <end position="131"/>
    </location>
</feature>
<comment type="caution">
    <text evidence="2">The sequence shown here is derived from an EMBL/GenBank/DDBJ whole genome shotgun (WGS) entry which is preliminary data.</text>
</comment>
<keyword evidence="3" id="KW-1185">Reference proteome</keyword>
<sequence length="131" mass="14178">MTGILLTMTEEPLGIEQSSSLYSEEEQRRKVGVQRKSEGAIFPYWANGAEESNYDSTVPLDGGNRNVGTCEEGMAKRIRARVKGEEGGGMKRGRRSQCLYAAEKTSGGRDGAAWTNKSRAAANHSAAHTLP</sequence>